<dbReference type="KEGG" id="sgn:SGRA_3243"/>
<dbReference type="EMBL" id="CP002831">
    <property type="protein sequence ID" value="AFC25971.1"/>
    <property type="molecule type" value="Genomic_DNA"/>
</dbReference>
<dbReference type="RefSeq" id="WP_015693566.1">
    <property type="nucleotide sequence ID" value="NC_016940.1"/>
</dbReference>
<evidence type="ECO:0000259" key="9">
    <source>
        <dbReference type="Pfam" id="PF00149"/>
    </source>
</evidence>
<dbReference type="Proteomes" id="UP000007519">
    <property type="component" value="Chromosome"/>
</dbReference>
<dbReference type="InterPro" id="IPR050535">
    <property type="entry name" value="DNA_Repair-Maintenance_Comp"/>
</dbReference>
<dbReference type="Pfam" id="PF00149">
    <property type="entry name" value="Metallophos"/>
    <property type="match status" value="1"/>
</dbReference>
<feature type="domain" description="Nuclease SbcCD subunit D C-terminal" evidence="10">
    <location>
        <begin position="281"/>
        <end position="378"/>
    </location>
</feature>
<dbReference type="Pfam" id="PF12320">
    <property type="entry name" value="SbcD_C"/>
    <property type="match status" value="1"/>
</dbReference>
<keyword evidence="12" id="KW-1185">Reference proteome</keyword>
<feature type="domain" description="Calcineurin-like phosphoesterase" evidence="9">
    <location>
        <begin position="1"/>
        <end position="230"/>
    </location>
</feature>
<dbReference type="STRING" id="984262.SGRA_3243"/>
<evidence type="ECO:0000256" key="8">
    <source>
        <dbReference type="SAM" id="MobiDB-lite"/>
    </source>
</evidence>
<evidence type="ECO:0000256" key="3">
    <source>
        <dbReference type="ARBA" id="ARBA00013365"/>
    </source>
</evidence>
<dbReference type="InterPro" id="IPR041796">
    <property type="entry name" value="Mre11_N"/>
</dbReference>
<dbReference type="CDD" id="cd00840">
    <property type="entry name" value="MPP_Mre11_N"/>
    <property type="match status" value="1"/>
</dbReference>
<dbReference type="Gene3D" id="3.60.21.10">
    <property type="match status" value="1"/>
</dbReference>
<keyword evidence="7" id="KW-0235">DNA replication</keyword>
<dbReference type="HOGENOM" id="CLU_038045_2_0_10"/>
<dbReference type="SUPFAM" id="SSF56300">
    <property type="entry name" value="Metallo-dependent phosphatases"/>
    <property type="match status" value="1"/>
</dbReference>
<evidence type="ECO:0000256" key="2">
    <source>
        <dbReference type="ARBA" id="ARBA00011322"/>
    </source>
</evidence>
<dbReference type="AlphaFoldDB" id="H6KZW4"/>
<keyword evidence="7" id="KW-0233">DNA recombination</keyword>
<dbReference type="PANTHER" id="PTHR30337">
    <property type="entry name" value="COMPONENT OF ATP-DEPENDENT DSDNA EXONUCLEASE"/>
    <property type="match status" value="1"/>
</dbReference>
<keyword evidence="5 7" id="KW-0378">Hydrolase</keyword>
<dbReference type="GO" id="GO:0008408">
    <property type="term" value="F:3'-5' exonuclease activity"/>
    <property type="evidence" value="ECO:0007669"/>
    <property type="project" value="InterPro"/>
</dbReference>
<gene>
    <name evidence="7 11" type="primary">sbcD</name>
    <name evidence="11" type="ordered locus">SGRA_3243</name>
</gene>
<reference evidence="11 12" key="1">
    <citation type="journal article" date="2012" name="Stand. Genomic Sci.">
        <title>Complete genome sequencing and analysis of Saprospira grandis str. Lewin, a predatory marine bacterium.</title>
        <authorList>
            <person name="Saw J.H."/>
            <person name="Yuryev A."/>
            <person name="Kanbe M."/>
            <person name="Hou S."/>
            <person name="Young A.G."/>
            <person name="Aizawa S."/>
            <person name="Alam M."/>
        </authorList>
    </citation>
    <scope>NUCLEOTIDE SEQUENCE [LARGE SCALE GENOMIC DNA]</scope>
    <source>
        <strain evidence="11 12">Lewin</strain>
    </source>
</reference>
<dbReference type="InterPro" id="IPR004593">
    <property type="entry name" value="SbcD"/>
</dbReference>
<comment type="subunit">
    <text evidence="2 7">Heterodimer of SbcC and SbcD.</text>
</comment>
<evidence type="ECO:0000259" key="10">
    <source>
        <dbReference type="Pfam" id="PF12320"/>
    </source>
</evidence>
<dbReference type="GO" id="GO:0004519">
    <property type="term" value="F:endonuclease activity"/>
    <property type="evidence" value="ECO:0007669"/>
    <property type="project" value="UniProtKB-KW"/>
</dbReference>
<name>H6KZW4_SAPGL</name>
<comment type="similarity">
    <text evidence="1 7">Belongs to the SbcD family.</text>
</comment>
<comment type="function">
    <text evidence="7">SbcCD cleaves DNA hairpin structures. These structures can inhibit DNA replication and are intermediates in certain DNA recombination reactions. The complex acts as a 3'-&gt;5' double strand exonuclease that can open hairpins. It also has a 5' single-strand endonuclease activity.</text>
</comment>
<proteinExistence type="inferred from homology"/>
<dbReference type="InterPro" id="IPR026843">
    <property type="entry name" value="SbcD_C"/>
</dbReference>
<evidence type="ECO:0000313" key="11">
    <source>
        <dbReference type="EMBL" id="AFC25971.1"/>
    </source>
</evidence>
<keyword evidence="6 7" id="KW-0269">Exonuclease</keyword>
<dbReference type="NCBIfam" id="TIGR00619">
    <property type="entry name" value="sbcd"/>
    <property type="match status" value="1"/>
</dbReference>
<dbReference type="GO" id="GO:0006310">
    <property type="term" value="P:DNA recombination"/>
    <property type="evidence" value="ECO:0007669"/>
    <property type="project" value="UniProtKB-KW"/>
</dbReference>
<evidence type="ECO:0000313" key="12">
    <source>
        <dbReference type="Proteomes" id="UP000007519"/>
    </source>
</evidence>
<evidence type="ECO:0000256" key="5">
    <source>
        <dbReference type="ARBA" id="ARBA00022801"/>
    </source>
</evidence>
<feature type="region of interest" description="Disordered" evidence="8">
    <location>
        <begin position="343"/>
        <end position="364"/>
    </location>
</feature>
<dbReference type="InterPro" id="IPR004843">
    <property type="entry name" value="Calcineurin-like_PHP"/>
</dbReference>
<evidence type="ECO:0000256" key="4">
    <source>
        <dbReference type="ARBA" id="ARBA00022722"/>
    </source>
</evidence>
<organism evidence="11 12">
    <name type="scientific">Saprospira grandis (strain Lewin)</name>
    <dbReference type="NCBI Taxonomy" id="984262"/>
    <lineage>
        <taxon>Bacteria</taxon>
        <taxon>Pseudomonadati</taxon>
        <taxon>Bacteroidota</taxon>
        <taxon>Saprospiria</taxon>
        <taxon>Saprospirales</taxon>
        <taxon>Saprospiraceae</taxon>
        <taxon>Saprospira</taxon>
    </lineage>
</organism>
<dbReference type="InterPro" id="IPR029052">
    <property type="entry name" value="Metallo-depent_PP-like"/>
</dbReference>
<dbReference type="PANTHER" id="PTHR30337:SF0">
    <property type="entry name" value="NUCLEASE SBCCD SUBUNIT D"/>
    <property type="match status" value="1"/>
</dbReference>
<evidence type="ECO:0000256" key="6">
    <source>
        <dbReference type="ARBA" id="ARBA00022839"/>
    </source>
</evidence>
<evidence type="ECO:0000256" key="7">
    <source>
        <dbReference type="RuleBase" id="RU363069"/>
    </source>
</evidence>
<feature type="compositionally biased region" description="Basic and acidic residues" evidence="8">
    <location>
        <begin position="348"/>
        <end position="363"/>
    </location>
</feature>
<keyword evidence="4 7" id="KW-0540">Nuclease</keyword>
<evidence type="ECO:0000256" key="1">
    <source>
        <dbReference type="ARBA" id="ARBA00010555"/>
    </source>
</evidence>
<dbReference type="OrthoDB" id="9773856at2"/>
<accession>H6KZW4</accession>
<dbReference type="GO" id="GO:0006260">
    <property type="term" value="P:DNA replication"/>
    <property type="evidence" value="ECO:0007669"/>
    <property type="project" value="UniProtKB-KW"/>
</dbReference>
<protein>
    <recommendedName>
        <fullName evidence="3 7">Nuclease SbcCD subunit D</fullName>
    </recommendedName>
</protein>
<sequence>MKVLHTADWHLGHKLFNQTREEEHAAVLQQIIDLIIAEEVELLLIAGDIFDQHLPPNYAQAQYYNFLKALQQTSCHTVVVVAGNHDSFNFLDSSKLLLDSFNIKVLANLPETLEEQLIEVRNPQGELQAYVAAVPFLRERELRQGQMLPYEERIKALRLAIRQHYADLATLLADKTALNIPLITTGHLYVDQGQRDGRSDYIHIGQADLFPAQDFPALFDYVALGHLHRPQKLGEQGRICYSGSILPMDFNEINYAQSVQLLEFEGRKLVQNKMKPLKLLRRLIFYKGDEQKIRAKLEKLPAQGEKVSDLLKLELEVPQFLPALEQEFRKILKGKAAELISMQQKSELNSREKTAKGPEKDLAELSPEGLFDLYLQEKGTDPKASQALQKSFGELLSWMQEQDRD</sequence>
<dbReference type="eggNOG" id="COG0420">
    <property type="taxonomic scope" value="Bacteria"/>
</dbReference>
<keyword evidence="7" id="KW-0255">Endonuclease</keyword>